<feature type="region of interest" description="C-terminal hotdog fold" evidence="4">
    <location>
        <begin position="574"/>
        <end position="716"/>
    </location>
</feature>
<keyword evidence="1" id="KW-0596">Phosphopantetheine</keyword>
<name>A0ABZ2LBA5_9BACT</name>
<dbReference type="InterPro" id="IPR009081">
    <property type="entry name" value="PP-bd_ACP"/>
</dbReference>
<proteinExistence type="predicted"/>
<dbReference type="PANTHER" id="PTHR43775:SF51">
    <property type="entry name" value="INACTIVE PHENOLPHTHIOCEROL SYNTHESIS POLYKETIDE SYNTHASE TYPE I PKS1-RELATED"/>
    <property type="match status" value="1"/>
</dbReference>
<dbReference type="Gene3D" id="3.40.366.10">
    <property type="entry name" value="Malonyl-Coenzyme A Acyl Carrier Protein, domain 2"/>
    <property type="match status" value="1"/>
</dbReference>
<dbReference type="InterPro" id="IPR020806">
    <property type="entry name" value="PKS_PP-bd"/>
</dbReference>
<dbReference type="InterPro" id="IPR020807">
    <property type="entry name" value="PKS_DH"/>
</dbReference>
<dbReference type="SMART" id="SM00827">
    <property type="entry name" value="PKS_AT"/>
    <property type="match status" value="1"/>
</dbReference>
<feature type="active site" description="Proton donor; for dehydratase activity" evidence="4">
    <location>
        <position position="635"/>
    </location>
</feature>
<dbReference type="PANTHER" id="PTHR43775">
    <property type="entry name" value="FATTY ACID SYNTHASE"/>
    <property type="match status" value="1"/>
</dbReference>
<dbReference type="Pfam" id="PF22953">
    <property type="entry name" value="SpnB_Rossmann"/>
    <property type="match status" value="1"/>
</dbReference>
<dbReference type="InterPro" id="IPR050091">
    <property type="entry name" value="PKS_NRPS_Biosynth_Enz"/>
</dbReference>
<dbReference type="SUPFAM" id="SSF52151">
    <property type="entry name" value="FabD/lysophospholipase-like"/>
    <property type="match status" value="1"/>
</dbReference>
<dbReference type="Gene3D" id="3.40.50.720">
    <property type="entry name" value="NAD(P)-binding Rossmann-like Domain"/>
    <property type="match status" value="1"/>
</dbReference>
<evidence type="ECO:0000313" key="8">
    <source>
        <dbReference type="Proteomes" id="UP001374803"/>
    </source>
</evidence>
<dbReference type="SUPFAM" id="SSF47336">
    <property type="entry name" value="ACP-like"/>
    <property type="match status" value="1"/>
</dbReference>
<evidence type="ECO:0000256" key="4">
    <source>
        <dbReference type="PROSITE-ProRule" id="PRU01363"/>
    </source>
</evidence>
<reference evidence="7" key="1">
    <citation type="submission" date="2021-12" db="EMBL/GenBank/DDBJ databases">
        <title>Discovery of the Pendulisporaceae a myxobacterial family with distinct sporulation behavior and unique specialized metabolism.</title>
        <authorList>
            <person name="Garcia R."/>
            <person name="Popoff A."/>
            <person name="Bader C.D."/>
            <person name="Loehr J."/>
            <person name="Walesch S."/>
            <person name="Walt C."/>
            <person name="Boldt J."/>
            <person name="Bunk B."/>
            <person name="Haeckl F.J.F.P.J."/>
            <person name="Gunesch A.P."/>
            <person name="Birkelbach J."/>
            <person name="Nuebel U."/>
            <person name="Pietschmann T."/>
            <person name="Bach T."/>
            <person name="Mueller R."/>
        </authorList>
    </citation>
    <scope>NUCLEOTIDE SEQUENCE</scope>
    <source>
        <strain evidence="7">MSr11367</strain>
    </source>
</reference>
<dbReference type="InterPro" id="IPR016035">
    <property type="entry name" value="Acyl_Trfase/lysoPLipase"/>
</dbReference>
<dbReference type="Gene3D" id="3.30.70.3290">
    <property type="match status" value="1"/>
</dbReference>
<dbReference type="Gene3D" id="1.10.1200.10">
    <property type="entry name" value="ACP-like"/>
    <property type="match status" value="1"/>
</dbReference>
<dbReference type="Pfam" id="PF08659">
    <property type="entry name" value="KR"/>
    <property type="match status" value="1"/>
</dbReference>
<keyword evidence="3" id="KW-0808">Transferase</keyword>
<dbReference type="InterPro" id="IPR020802">
    <property type="entry name" value="TesA-like"/>
</dbReference>
<feature type="active site" description="Proton acceptor; for dehydratase activity" evidence="4">
    <location>
        <position position="462"/>
    </location>
</feature>
<dbReference type="InterPro" id="IPR057326">
    <property type="entry name" value="KR_dom"/>
</dbReference>
<evidence type="ECO:0000256" key="2">
    <source>
        <dbReference type="ARBA" id="ARBA00022553"/>
    </source>
</evidence>
<evidence type="ECO:0000259" key="6">
    <source>
        <dbReference type="PROSITE" id="PS52019"/>
    </source>
</evidence>
<keyword evidence="2" id="KW-0597">Phosphoprotein</keyword>
<dbReference type="InterPro" id="IPR029058">
    <property type="entry name" value="AB_hydrolase_fold"/>
</dbReference>
<dbReference type="CDD" id="cd08956">
    <property type="entry name" value="KR_3_FAS_SDR_x"/>
    <property type="match status" value="1"/>
</dbReference>
<dbReference type="InterPro" id="IPR049900">
    <property type="entry name" value="PKS_mFAS_DH"/>
</dbReference>
<dbReference type="Pfam" id="PF14765">
    <property type="entry name" value="PS-DH"/>
    <property type="match status" value="1"/>
</dbReference>
<dbReference type="InterPro" id="IPR042104">
    <property type="entry name" value="PKS_dehydratase_sf"/>
</dbReference>
<dbReference type="Pfam" id="PF00550">
    <property type="entry name" value="PP-binding"/>
    <property type="match status" value="1"/>
</dbReference>
<dbReference type="InterPro" id="IPR001227">
    <property type="entry name" value="Ac_transferase_dom_sf"/>
</dbReference>
<feature type="region of interest" description="N-terminal hotdog fold" evidence="4">
    <location>
        <begin position="430"/>
        <end position="560"/>
    </location>
</feature>
<dbReference type="Proteomes" id="UP001374803">
    <property type="component" value="Chromosome"/>
</dbReference>
<dbReference type="InterPro" id="IPR049551">
    <property type="entry name" value="PKS_DH_C"/>
</dbReference>
<dbReference type="SMART" id="SM00824">
    <property type="entry name" value="PKS_TE"/>
    <property type="match status" value="1"/>
</dbReference>
<dbReference type="Pfam" id="PF00975">
    <property type="entry name" value="Thioesterase"/>
    <property type="match status" value="1"/>
</dbReference>
<dbReference type="SMART" id="SM00826">
    <property type="entry name" value="PKS_DH"/>
    <property type="match status" value="1"/>
</dbReference>
<dbReference type="Pfam" id="PF21089">
    <property type="entry name" value="PKS_DH_N"/>
    <property type="match status" value="1"/>
</dbReference>
<dbReference type="InterPro" id="IPR013968">
    <property type="entry name" value="PKS_KR"/>
</dbReference>
<gene>
    <name evidence="7" type="ORF">LVJ94_06275</name>
</gene>
<dbReference type="InterPro" id="IPR049552">
    <property type="entry name" value="PKS_DH_N"/>
</dbReference>
<evidence type="ECO:0000256" key="3">
    <source>
        <dbReference type="ARBA" id="ARBA00022679"/>
    </source>
</evidence>
<dbReference type="InterPro" id="IPR016036">
    <property type="entry name" value="Malonyl_transacylase_ACP-bd"/>
</dbReference>
<feature type="domain" description="PKS/mFAS DH" evidence="6">
    <location>
        <begin position="430"/>
        <end position="716"/>
    </location>
</feature>
<feature type="domain" description="Carrier" evidence="5">
    <location>
        <begin position="1155"/>
        <end position="1237"/>
    </location>
</feature>
<dbReference type="InterPro" id="IPR055123">
    <property type="entry name" value="SpnB-like_Rossmann"/>
</dbReference>
<dbReference type="SUPFAM" id="SSF53474">
    <property type="entry name" value="alpha/beta-Hydrolases"/>
    <property type="match status" value="1"/>
</dbReference>
<dbReference type="InterPro" id="IPR036291">
    <property type="entry name" value="NAD(P)-bd_dom_sf"/>
</dbReference>
<dbReference type="SUPFAM" id="SSF51735">
    <property type="entry name" value="NAD(P)-binding Rossmann-fold domains"/>
    <property type="match status" value="2"/>
</dbReference>
<dbReference type="PROSITE" id="PS52019">
    <property type="entry name" value="PKS_MFAS_DH"/>
    <property type="match status" value="1"/>
</dbReference>
<dbReference type="InterPro" id="IPR001031">
    <property type="entry name" value="Thioesterase"/>
</dbReference>
<dbReference type="PROSITE" id="PS00012">
    <property type="entry name" value="PHOSPHOPANTETHEINE"/>
    <property type="match status" value="1"/>
</dbReference>
<dbReference type="InterPro" id="IPR006162">
    <property type="entry name" value="Ppantetheine_attach_site"/>
</dbReference>
<dbReference type="Gene3D" id="3.40.50.1820">
    <property type="entry name" value="alpha/beta hydrolase"/>
    <property type="match status" value="1"/>
</dbReference>
<dbReference type="InterPro" id="IPR036736">
    <property type="entry name" value="ACP-like_sf"/>
</dbReference>
<dbReference type="Gene3D" id="3.10.129.110">
    <property type="entry name" value="Polyketide synthase dehydratase"/>
    <property type="match status" value="1"/>
</dbReference>
<dbReference type="InterPro" id="IPR014043">
    <property type="entry name" value="Acyl_transferase_dom"/>
</dbReference>
<dbReference type="SUPFAM" id="SSF55048">
    <property type="entry name" value="Probable ACP-binding domain of malonyl-CoA ACP transacylase"/>
    <property type="match status" value="1"/>
</dbReference>
<dbReference type="SMART" id="SM00822">
    <property type="entry name" value="PKS_KR"/>
    <property type="match status" value="1"/>
</dbReference>
<organism evidence="7 8">
    <name type="scientific">Pendulispora rubella</name>
    <dbReference type="NCBI Taxonomy" id="2741070"/>
    <lineage>
        <taxon>Bacteria</taxon>
        <taxon>Pseudomonadati</taxon>
        <taxon>Myxococcota</taxon>
        <taxon>Myxococcia</taxon>
        <taxon>Myxococcales</taxon>
        <taxon>Sorangiineae</taxon>
        <taxon>Pendulisporaceae</taxon>
        <taxon>Pendulispora</taxon>
    </lineage>
</organism>
<dbReference type="Pfam" id="PF00698">
    <property type="entry name" value="Acyl_transf_1"/>
    <property type="match status" value="1"/>
</dbReference>
<evidence type="ECO:0000259" key="5">
    <source>
        <dbReference type="PROSITE" id="PS50075"/>
    </source>
</evidence>
<dbReference type="EMBL" id="CP089983">
    <property type="protein sequence ID" value="WXB06839.1"/>
    <property type="molecule type" value="Genomic_DNA"/>
</dbReference>
<evidence type="ECO:0000313" key="7">
    <source>
        <dbReference type="EMBL" id="WXB06839.1"/>
    </source>
</evidence>
<dbReference type="SMART" id="SM00823">
    <property type="entry name" value="PKS_PP"/>
    <property type="match status" value="1"/>
</dbReference>
<accession>A0ABZ2LBA5</accession>
<sequence>MEAHPEFKLVDLAHSLVTTRSSFERRAVVVARTREAVLAALDALSAGNAHADVVVGDADTAGKIAFVFPGQGSQWTGMARELLEASDVFRARIDACAQALAPYIDWSLLDVLRGEPGAPSLERIDVVQPALFAMMVSIAALWRSLGIEPDAVVGHSQGEIAAACVAGALSLEDGARAIMVRARALGKLEGRGAMAAVELPAADLTPYLARWGERLAIAAINSPRSTVVSGDDEAIDALMTELAGADVFARKVGISSHSAQVDVLRDEILQQLAVIAPRAPEVPFHSTLTGGKLEDTALDAEYWFRNLRHTVRFADAVQGLLADGHRFFVEASPMPTLTFTLHASLDGARGTEKNDDGGVVTGSLRRGEGDMGRVLLSIAELHVNGLAIDWAKILPPGLTVALPTYAFQRERHWLCAPKASGGPSWIPSKHPLLGAASMVADSGTWLFNGTASRRTPAWVGDHVALGRTLLPGVALFGLAQAAASCSHPTRVLVLREAMVHTPVLVPERGELRLQVSVAPDDDTGEGIRVRIHSSPIAQRADDVVWTLHAEGSFEPRDALPSPPPALWEVPPKHAEAESLDGYYAALQEHGLAYGPTFQTLRASFRDGNGRWVRSELPEALQSEAGTYALHPALLDGVLHALGLWQAEAQQGMFLPFSLEGMTVWREGATAVWAHVERHGEGEEIHRAEVVLYDDHGVPVGELRGLRLKRADEAAMRRATGAERHRYELRWDRVAAREGRPGFDGFLHDWPAPSTDAETLVAKTHTQTAEALAELQALVAREEPPRRVVWLTRGAVATGDADPALSLAQSPLWGLGRTARNEHPELGLRLIDVGTGNVDAKVLDAALAMDDEPELAIRDGQLLAPRLVRPGPSPDEALPAIEQHATYLVTGGLGALGLEVARWLAQRGAGHIALVSRRPATDDATIQALDALRALGTTVTVAACDVADPDAVRGLVTTLAGLRGIFHCAGVLDDGVLRKQTAERFAAVMAPKVAGAWNLHRATEGLTLDFFVLFSSVAGLLGGPGQSNYAAANAFLDALAHHRRTRGLSATALAWGYWAVQSNMTAHLQQADIARMARLGLAPLAVDEGMRLFERALESGDVLSVPVAFDLARMRTSLSRSGSGEAIPPLLRALIAAPSRNASSASPLLRAKIKRLPEAERVRAVLDIFCEKAAQKLGLRSARDMAHDRSLLELGLNSLMAVELRQELSAHLGIKLPAALLFESPTPRKAAAAILRKLEAEHDDGDTAPALDLPAGLLALFRRAYAEGQHDHAWELLEIAARARAPRMASEASQGSAPAPVCLARGEARPRLFCFPSLAAPTGPIQYARLAASLKELRETWVLPHTGFGTGEPLPREAAAVIRDHADTVLRYSADEPFALMGCSSGGWIAYEVARELERRGVSPAGVVLLDTYLPDEVPPRFQEALRRVWMGQLDSAPRMDDELTAMMWYFRLFAGYRPAPIAARTLVIRVAEPLPGMGDGDAWRAHWEHPHDVIEIPGDHVTMIAEHAGASARAIHDWL</sequence>
<dbReference type="PROSITE" id="PS50075">
    <property type="entry name" value="CARRIER"/>
    <property type="match status" value="1"/>
</dbReference>
<evidence type="ECO:0000256" key="1">
    <source>
        <dbReference type="ARBA" id="ARBA00022450"/>
    </source>
</evidence>
<protein>
    <submittedName>
        <fullName evidence="7">SDR family NAD(P)-dependent oxidoreductase</fullName>
    </submittedName>
</protein>
<keyword evidence="8" id="KW-1185">Reference proteome</keyword>